<dbReference type="AlphaFoldDB" id="A0A345UL85"/>
<protein>
    <submittedName>
        <fullName evidence="1">Uncharacterized protein</fullName>
    </submittedName>
</protein>
<organism evidence="1 2">
    <name type="scientific">Cyclonatronum proteinivorum</name>
    <dbReference type="NCBI Taxonomy" id="1457365"/>
    <lineage>
        <taxon>Bacteria</taxon>
        <taxon>Pseudomonadati</taxon>
        <taxon>Balneolota</taxon>
        <taxon>Balneolia</taxon>
        <taxon>Balneolales</taxon>
        <taxon>Cyclonatronaceae</taxon>
        <taxon>Cyclonatronum</taxon>
    </lineage>
</organism>
<dbReference type="KEGG" id="cprv:CYPRO_1987"/>
<reference evidence="1 2" key="1">
    <citation type="submission" date="2018-03" db="EMBL/GenBank/DDBJ databases">
        <title>Phenotypic and genomic properties of Cyclonatronum proteinivorum gen. nov., sp. nov., a haloalkaliphilic bacteroidete from soda lakes possessing Na+-translocating rhodopsin.</title>
        <authorList>
            <person name="Toshchakov S.V."/>
            <person name="Korzhenkov A."/>
            <person name="Samarov N.I."/>
            <person name="Kublanov I.V."/>
            <person name="Muntyan M.S."/>
            <person name="Sorokin D.Y."/>
        </authorList>
    </citation>
    <scope>NUCLEOTIDE SEQUENCE [LARGE SCALE GENOMIC DNA]</scope>
    <source>
        <strain evidence="1 2">Omega</strain>
    </source>
</reference>
<gene>
    <name evidence="1" type="ORF">CYPRO_1987</name>
</gene>
<evidence type="ECO:0000313" key="2">
    <source>
        <dbReference type="Proteomes" id="UP000254808"/>
    </source>
</evidence>
<dbReference type="Proteomes" id="UP000254808">
    <property type="component" value="Chromosome"/>
</dbReference>
<accession>A0A345UL85</accession>
<name>A0A345UL85_9BACT</name>
<dbReference type="EMBL" id="CP027806">
    <property type="protein sequence ID" value="AXJ01237.1"/>
    <property type="molecule type" value="Genomic_DNA"/>
</dbReference>
<evidence type="ECO:0000313" key="1">
    <source>
        <dbReference type="EMBL" id="AXJ01237.1"/>
    </source>
</evidence>
<proteinExistence type="predicted"/>
<sequence length="35" mass="3902">MINHIFTSTESFNNLENLQDVGVNNMEIGLITHGV</sequence>
<keyword evidence="2" id="KW-1185">Reference proteome</keyword>